<evidence type="ECO:0000313" key="1">
    <source>
        <dbReference type="EMBL" id="NUU93364.1"/>
    </source>
</evidence>
<protein>
    <submittedName>
        <fullName evidence="1">Uncharacterized protein</fullName>
    </submittedName>
</protein>
<proteinExistence type="predicted"/>
<dbReference type="AlphaFoldDB" id="A0A6M2F7R6"/>
<dbReference type="EMBL" id="GILB01013031">
    <property type="protein sequence ID" value="NUU93364.1"/>
    <property type="molecule type" value="Transcribed_RNA"/>
</dbReference>
<reference evidence="1" key="1">
    <citation type="submission" date="2020-03" db="EMBL/GenBank/DDBJ databases">
        <authorList>
            <person name="Zhang R."/>
        </authorList>
    </citation>
    <scope>NUCLEOTIDE SEQUENCE</scope>
</reference>
<name>A0A6M2F7R6_9ROSI</name>
<accession>A0A6M2F7R6</accession>
<organism evidence="1">
    <name type="scientific">Populus davidiana</name>
    <dbReference type="NCBI Taxonomy" id="266767"/>
    <lineage>
        <taxon>Eukaryota</taxon>
        <taxon>Viridiplantae</taxon>
        <taxon>Streptophyta</taxon>
        <taxon>Embryophyta</taxon>
        <taxon>Tracheophyta</taxon>
        <taxon>Spermatophyta</taxon>
        <taxon>Magnoliopsida</taxon>
        <taxon>eudicotyledons</taxon>
        <taxon>Gunneridae</taxon>
        <taxon>Pentapetalae</taxon>
        <taxon>rosids</taxon>
        <taxon>fabids</taxon>
        <taxon>Malpighiales</taxon>
        <taxon>Salicaceae</taxon>
        <taxon>Saliceae</taxon>
        <taxon>Populus</taxon>
    </lineage>
</organism>
<sequence>MAMEDYCADDELELYISSEPREYGLRYGHSFKPVHVKECGVHVIAGKLDSFEESEVGKDTVMPSPSPYHLLPHPYWGSITASTPKQWSDFLFAKLQAHILHLTLDGPGWRC</sequence>